<evidence type="ECO:0000259" key="2">
    <source>
        <dbReference type="Pfam" id="PF07282"/>
    </source>
</evidence>
<dbReference type="Proteomes" id="UP000263098">
    <property type="component" value="Unassembled WGS sequence"/>
</dbReference>
<dbReference type="AlphaFoldDB" id="A0A3D2SFR8"/>
<sequence>MIVDSKYTKIFVSNDLTRQKYDELYDFAVSLRDFKNLISKEVCSDLMKYLEYNKFKFLKEMREEHKGKIPSSFDSQLYTQVLNCYQNKFTAIQRGLKFEKITYICCELYKRDTEKNKKGDFKKIKNKKESTPLSVCLTYLARYGRENTPQYITEHFSSAKPEQQKLYRQVLNYCNKFGFERLYNLALSKRIRTINHYAKYPIEFKSLTFSGRCRKTKIIDYNKNYNSKINSFISLSGFTKKSFDIPVRFAKDYHGNMKDYFKNNPDYEYTITFNERKHQISVSLCKDGQRYIPEASNNVIGIDVNCKHNLFSLSNETTYDYDKKLLNDYCKFVTSVDKLKENKEYKIDKHKQHKLDVLKAKMIKSEQALIAKMCKNLSEQGYHHIVMENLDNRFGKCYAKDVDNEDINYNRKVKFLGLSSLKQEVEHIARNYDIAVSTVQSEYTSKMCPICGCIEDENRPNQETFGCIECGHKDNADFNAAKNIKNRVTEAVLCEKLLKQLDNGAYEPKKLKREKVKEVLLSFRRSFP</sequence>
<reference evidence="3 4" key="1">
    <citation type="journal article" date="2018" name="Nat. Biotechnol.">
        <title>A standardized bacterial taxonomy based on genome phylogeny substantially revises the tree of life.</title>
        <authorList>
            <person name="Parks D.H."/>
            <person name="Chuvochina M."/>
            <person name="Waite D.W."/>
            <person name="Rinke C."/>
            <person name="Skarshewski A."/>
            <person name="Chaumeil P.A."/>
            <person name="Hugenholtz P."/>
        </authorList>
    </citation>
    <scope>NUCLEOTIDE SEQUENCE [LARGE SCALE GENOMIC DNA]</scope>
    <source>
        <strain evidence="3">UBA9667</strain>
    </source>
</reference>
<name>A0A3D2SFR8_9BACE</name>
<dbReference type="EMBL" id="DPVG01000236">
    <property type="protein sequence ID" value="HCK24438.1"/>
    <property type="molecule type" value="Genomic_DNA"/>
</dbReference>
<protein>
    <recommendedName>
        <fullName evidence="2">Cas12f1-like TNB domain-containing protein</fullName>
    </recommendedName>
</protein>
<proteinExistence type="predicted"/>
<evidence type="ECO:0000256" key="1">
    <source>
        <dbReference type="ARBA" id="ARBA00023125"/>
    </source>
</evidence>
<evidence type="ECO:0000313" key="3">
    <source>
        <dbReference type="EMBL" id="HCK24438.1"/>
    </source>
</evidence>
<gene>
    <name evidence="3" type="ORF">DHW31_06630</name>
</gene>
<organism evidence="3 4">
    <name type="scientific">Bacteroides graminisolvens</name>
    <dbReference type="NCBI Taxonomy" id="477666"/>
    <lineage>
        <taxon>Bacteria</taxon>
        <taxon>Pseudomonadati</taxon>
        <taxon>Bacteroidota</taxon>
        <taxon>Bacteroidia</taxon>
        <taxon>Bacteroidales</taxon>
        <taxon>Bacteroidaceae</taxon>
        <taxon>Bacteroides</taxon>
    </lineage>
</organism>
<feature type="domain" description="Cas12f1-like TNB" evidence="2">
    <location>
        <begin position="421"/>
        <end position="484"/>
    </location>
</feature>
<keyword evidence="1" id="KW-0238">DNA-binding</keyword>
<dbReference type="GO" id="GO:0003677">
    <property type="term" value="F:DNA binding"/>
    <property type="evidence" value="ECO:0007669"/>
    <property type="project" value="UniProtKB-KW"/>
</dbReference>
<dbReference type="Pfam" id="PF07282">
    <property type="entry name" value="Cas12f1-like_TNB"/>
    <property type="match status" value="1"/>
</dbReference>
<evidence type="ECO:0000313" key="4">
    <source>
        <dbReference type="Proteomes" id="UP000263098"/>
    </source>
</evidence>
<accession>A0A3D2SFR8</accession>
<comment type="caution">
    <text evidence="3">The sequence shown here is derived from an EMBL/GenBank/DDBJ whole genome shotgun (WGS) entry which is preliminary data.</text>
</comment>
<dbReference type="InterPro" id="IPR010095">
    <property type="entry name" value="Cas12f1-like_TNB"/>
</dbReference>